<dbReference type="PANTHER" id="PTHR23515">
    <property type="entry name" value="HIGH-AFFINITY NITRATE TRANSPORTER 2.3"/>
    <property type="match status" value="1"/>
</dbReference>
<keyword evidence="10" id="KW-1185">Reference proteome</keyword>
<dbReference type="RefSeq" id="WP_236996236.1">
    <property type="nucleotide sequence ID" value="NZ_JAKKOR010000001.1"/>
</dbReference>
<feature type="transmembrane region" description="Helical" evidence="7">
    <location>
        <begin position="343"/>
        <end position="364"/>
    </location>
</feature>
<evidence type="ECO:0000256" key="6">
    <source>
        <dbReference type="ARBA" id="ARBA00023136"/>
    </source>
</evidence>
<dbReference type="InterPro" id="IPR011701">
    <property type="entry name" value="MFS"/>
</dbReference>
<feature type="transmembrane region" description="Helical" evidence="7">
    <location>
        <begin position="314"/>
        <end position="336"/>
    </location>
</feature>
<feature type="transmembrane region" description="Helical" evidence="7">
    <location>
        <begin position="108"/>
        <end position="131"/>
    </location>
</feature>
<organism evidence="9 10">
    <name type="scientific">Gordonia liuliyuniae</name>
    <dbReference type="NCBI Taxonomy" id="2911517"/>
    <lineage>
        <taxon>Bacteria</taxon>
        <taxon>Bacillati</taxon>
        <taxon>Actinomycetota</taxon>
        <taxon>Actinomycetes</taxon>
        <taxon>Mycobacteriales</taxon>
        <taxon>Gordoniaceae</taxon>
        <taxon>Gordonia</taxon>
    </lineage>
</organism>
<comment type="subcellular location">
    <subcellularLocation>
        <location evidence="1">Cell membrane</location>
        <topology evidence="1">Multi-pass membrane protein</topology>
    </subcellularLocation>
</comment>
<keyword evidence="4 7" id="KW-1133">Transmembrane helix</keyword>
<dbReference type="InterPro" id="IPR044772">
    <property type="entry name" value="NO3_transporter"/>
</dbReference>
<feature type="transmembrane region" description="Helical" evidence="7">
    <location>
        <begin position="224"/>
        <end position="244"/>
    </location>
</feature>
<evidence type="ECO:0000256" key="5">
    <source>
        <dbReference type="ARBA" id="ARBA00023063"/>
    </source>
</evidence>
<keyword evidence="6 7" id="KW-0472">Membrane</keyword>
<dbReference type="Proteomes" id="UP001200110">
    <property type="component" value="Unassembled WGS sequence"/>
</dbReference>
<dbReference type="InterPro" id="IPR020846">
    <property type="entry name" value="MFS_dom"/>
</dbReference>
<feature type="transmembrane region" description="Helical" evidence="7">
    <location>
        <begin position="143"/>
        <end position="162"/>
    </location>
</feature>
<evidence type="ECO:0000256" key="7">
    <source>
        <dbReference type="SAM" id="Phobius"/>
    </source>
</evidence>
<protein>
    <submittedName>
        <fullName evidence="9">MFS transporter</fullName>
    </submittedName>
</protein>
<feature type="domain" description="Major facilitator superfamily (MFS) profile" evidence="8">
    <location>
        <begin position="18"/>
        <end position="402"/>
    </location>
</feature>
<feature type="transmembrane region" description="Helical" evidence="7">
    <location>
        <begin position="168"/>
        <end position="193"/>
    </location>
</feature>
<evidence type="ECO:0000256" key="1">
    <source>
        <dbReference type="ARBA" id="ARBA00004651"/>
    </source>
</evidence>
<comment type="similarity">
    <text evidence="2">Belongs to the major facilitator superfamily. Nitrate/nitrite porter (TC 2.A.1.8) family.</text>
</comment>
<feature type="transmembrane region" description="Helical" evidence="7">
    <location>
        <begin position="19"/>
        <end position="36"/>
    </location>
</feature>
<evidence type="ECO:0000256" key="3">
    <source>
        <dbReference type="ARBA" id="ARBA00022692"/>
    </source>
</evidence>
<name>A0ABS9IN75_9ACTN</name>
<evidence type="ECO:0000259" key="8">
    <source>
        <dbReference type="PROSITE" id="PS50850"/>
    </source>
</evidence>
<evidence type="ECO:0000313" key="10">
    <source>
        <dbReference type="Proteomes" id="UP001200110"/>
    </source>
</evidence>
<evidence type="ECO:0000313" key="9">
    <source>
        <dbReference type="EMBL" id="MCF8586999.1"/>
    </source>
</evidence>
<keyword evidence="3 7" id="KW-0812">Transmembrane</keyword>
<dbReference type="Pfam" id="PF07690">
    <property type="entry name" value="MFS_1"/>
    <property type="match status" value="1"/>
</dbReference>
<feature type="transmembrane region" description="Helical" evidence="7">
    <location>
        <begin position="56"/>
        <end position="76"/>
    </location>
</feature>
<dbReference type="PROSITE" id="PS50850">
    <property type="entry name" value="MFS"/>
    <property type="match status" value="1"/>
</dbReference>
<dbReference type="Gene3D" id="1.20.1250.20">
    <property type="entry name" value="MFS general substrate transporter like domains"/>
    <property type="match status" value="2"/>
</dbReference>
<accession>A0ABS9IN75</accession>
<comment type="caution">
    <text evidence="9">The sequence shown here is derived from an EMBL/GenBank/DDBJ whole genome shotgun (WGS) entry which is preliminary data.</text>
</comment>
<dbReference type="EMBL" id="JAKKOR010000001">
    <property type="protein sequence ID" value="MCF8586999.1"/>
    <property type="molecule type" value="Genomic_DNA"/>
</dbReference>
<feature type="transmembrane region" description="Helical" evidence="7">
    <location>
        <begin position="376"/>
        <end position="398"/>
    </location>
</feature>
<feature type="transmembrane region" description="Helical" evidence="7">
    <location>
        <begin position="281"/>
        <end position="302"/>
    </location>
</feature>
<evidence type="ECO:0000256" key="2">
    <source>
        <dbReference type="ARBA" id="ARBA00008432"/>
    </source>
</evidence>
<dbReference type="SUPFAM" id="SSF103473">
    <property type="entry name" value="MFS general substrate transporter"/>
    <property type="match status" value="1"/>
</dbReference>
<evidence type="ECO:0000256" key="4">
    <source>
        <dbReference type="ARBA" id="ARBA00022989"/>
    </source>
</evidence>
<feature type="transmembrane region" description="Helical" evidence="7">
    <location>
        <begin position="83"/>
        <end position="102"/>
    </location>
</feature>
<reference evidence="9 10" key="1">
    <citation type="submission" date="2022-01" db="EMBL/GenBank/DDBJ databases">
        <authorList>
            <person name="Huang Y."/>
        </authorList>
    </citation>
    <scope>NUCLEOTIDE SEQUENCE [LARGE SCALE GENOMIC DNA]</scope>
    <source>
        <strain evidence="9 10">HY366</strain>
    </source>
</reference>
<dbReference type="InterPro" id="IPR036259">
    <property type="entry name" value="MFS_trans_sf"/>
</dbReference>
<proteinExistence type="inferred from homology"/>
<sequence length="419" mass="43138">MTAPGVSAPASVTGQTRNLVLATAAFAISFWAWNLVGPLSKYYTETLDLSASQKSVLVAVPILVGSLGRIVVGVLTPKYGGRVMFPALLVLTAPFVVLIAVASNLGSYPMMIVIGFFLGIGGTTFAAGIPFVNNWFEPSRRGLATGVFGAGMGGTALSAFFTPRFVNWFGYTATHIIIAVALVVVAGICWAWMRDAPSFVPSTEPGFPKLISALKLPITWQMSFLYAAAFGGFVAFSTYLPTYLNDVYEITDPTSAGTRTAGFAIAAVIARPIGGALSDKFGARLITAISCGGAALLAVWMITKPSTGSGLAAVDFIGMAIMMGLGSGSVFAWVATASPAARVGAVTGLVGAAGGLGGFFPPLVMGATYDEAGHSYTIGLALLVAFAAAACLFTVFGIGRSASESAAESRVKEPRVEKS</sequence>
<gene>
    <name evidence="9" type="ORF">L5G33_00780</name>
</gene>
<keyword evidence="5" id="KW-0534">Nitrate assimilation</keyword>